<name>A0A974C8Q8_XENLA</name>
<organism evidence="12 13">
    <name type="scientific">Xenopus laevis</name>
    <name type="common">African clawed frog</name>
    <dbReference type="NCBI Taxonomy" id="8355"/>
    <lineage>
        <taxon>Eukaryota</taxon>
        <taxon>Metazoa</taxon>
        <taxon>Chordata</taxon>
        <taxon>Craniata</taxon>
        <taxon>Vertebrata</taxon>
        <taxon>Euteleostomi</taxon>
        <taxon>Amphibia</taxon>
        <taxon>Batrachia</taxon>
        <taxon>Anura</taxon>
        <taxon>Pipoidea</taxon>
        <taxon>Pipidae</taxon>
        <taxon>Xenopodinae</taxon>
        <taxon>Xenopus</taxon>
        <taxon>Xenopus</taxon>
    </lineage>
</organism>
<dbReference type="EC" id="2.8.2.-" evidence="11"/>
<dbReference type="Pfam" id="PF03567">
    <property type="entry name" value="Sulfotransfer_2"/>
    <property type="match status" value="1"/>
</dbReference>
<dbReference type="GO" id="GO:0030166">
    <property type="term" value="P:proteoglycan biosynthetic process"/>
    <property type="evidence" value="ECO:0007669"/>
    <property type="project" value="TreeGrafter"/>
</dbReference>
<comment type="subcellular location">
    <subcellularLocation>
        <location evidence="1 11">Golgi apparatus membrane</location>
        <topology evidence="1 11">Single-pass type II membrane protein</topology>
    </subcellularLocation>
</comment>
<gene>
    <name evidence="12" type="ORF">XELAEV_18039924mg</name>
</gene>
<evidence type="ECO:0000256" key="7">
    <source>
        <dbReference type="ARBA" id="ARBA00023034"/>
    </source>
</evidence>
<comment type="similarity">
    <text evidence="2 11">Belongs to the sulfotransferase 2 family.</text>
</comment>
<evidence type="ECO:0000256" key="2">
    <source>
        <dbReference type="ARBA" id="ARBA00006339"/>
    </source>
</evidence>
<dbReference type="GO" id="GO:0008146">
    <property type="term" value="F:sulfotransferase activity"/>
    <property type="evidence" value="ECO:0007669"/>
    <property type="project" value="InterPro"/>
</dbReference>
<keyword evidence="7 11" id="KW-0333">Golgi apparatus</keyword>
<evidence type="ECO:0000313" key="12">
    <source>
        <dbReference type="EMBL" id="OCT68638.1"/>
    </source>
</evidence>
<dbReference type="PANTHER" id="PTHR12137:SF65">
    <property type="entry name" value="CARBOHYDRATE SULFOTRANSFERASE"/>
    <property type="match status" value="1"/>
</dbReference>
<keyword evidence="8" id="KW-0472">Membrane</keyword>
<evidence type="ECO:0000256" key="1">
    <source>
        <dbReference type="ARBA" id="ARBA00004323"/>
    </source>
</evidence>
<proteinExistence type="inferred from homology"/>
<dbReference type="GO" id="GO:0016051">
    <property type="term" value="P:carbohydrate biosynthetic process"/>
    <property type="evidence" value="ECO:0007669"/>
    <property type="project" value="InterPro"/>
</dbReference>
<keyword evidence="6" id="KW-1133">Transmembrane helix</keyword>
<dbReference type="InterPro" id="IPR005331">
    <property type="entry name" value="Sulfotransferase"/>
</dbReference>
<keyword evidence="9 11" id="KW-0325">Glycoprotein</keyword>
<keyword evidence="4" id="KW-0812">Transmembrane</keyword>
<dbReference type="AlphaFoldDB" id="A0A974C8Q8"/>
<dbReference type="GO" id="GO:0000139">
    <property type="term" value="C:Golgi membrane"/>
    <property type="evidence" value="ECO:0007669"/>
    <property type="project" value="UniProtKB-SubCell"/>
</dbReference>
<dbReference type="Proteomes" id="UP000694892">
    <property type="component" value="Chromosome 8L"/>
</dbReference>
<sequence length="315" mass="37196">MPRITRKLCSIFTLFSVCLVGFTFHYKWLNDSQDKVPSSGHDEFLVSQMNRKELLKSVCQQGKLRKPFGRINQFVANRLFVEQKDKFLICEVPKVECTNWKRIILLLKLNLSTDEVHFEHEAVHETSVLKRLSDFPAAQQRMMLDNYTKVMFTRHPFQRIVSAFREKFLHRERYYTNIANIIKSQVRMVNFSGNVTFKEFVNYTVQQTPTNLDIHWMPMHLLCDPCNINYNVLGKFETLKRDSDQVLKLIGAPSYLKYPELKHYNEARTDTNRPGLAICLDTNIVDKYFSTLPLKLVERLTKLYKYDFGLFGYSY</sequence>
<evidence type="ECO:0000256" key="4">
    <source>
        <dbReference type="ARBA" id="ARBA00022692"/>
    </source>
</evidence>
<evidence type="ECO:0000313" key="13">
    <source>
        <dbReference type="Proteomes" id="UP000694892"/>
    </source>
</evidence>
<accession>A0A974C8Q8</accession>
<keyword evidence="10 11" id="KW-0119">Carbohydrate metabolism</keyword>
<evidence type="ECO:0000256" key="3">
    <source>
        <dbReference type="ARBA" id="ARBA00022679"/>
    </source>
</evidence>
<reference evidence="13" key="1">
    <citation type="journal article" date="2016" name="Nature">
        <title>Genome evolution in the allotetraploid frog Xenopus laevis.</title>
        <authorList>
            <person name="Session A.M."/>
            <person name="Uno Y."/>
            <person name="Kwon T."/>
            <person name="Chapman J.A."/>
            <person name="Toyoda A."/>
            <person name="Takahashi S."/>
            <person name="Fukui A."/>
            <person name="Hikosaka A."/>
            <person name="Suzuki A."/>
            <person name="Kondo M."/>
            <person name="van Heeringen S.J."/>
            <person name="Quigley I."/>
            <person name="Heinz S."/>
            <person name="Ogino H."/>
            <person name="Ochi H."/>
            <person name="Hellsten U."/>
            <person name="Lyons J.B."/>
            <person name="Simakov O."/>
            <person name="Putnam N."/>
            <person name="Stites J."/>
            <person name="Kuroki Y."/>
            <person name="Tanaka T."/>
            <person name="Michiue T."/>
            <person name="Watanabe M."/>
            <person name="Bogdanovic O."/>
            <person name="Lister R."/>
            <person name="Georgiou G."/>
            <person name="Paranjpe S.S."/>
            <person name="van Kruijsbergen I."/>
            <person name="Shu S."/>
            <person name="Carlson J."/>
            <person name="Kinoshita T."/>
            <person name="Ohta Y."/>
            <person name="Mawaribuchi S."/>
            <person name="Jenkins J."/>
            <person name="Grimwood J."/>
            <person name="Schmutz J."/>
            <person name="Mitros T."/>
            <person name="Mozaffari S.V."/>
            <person name="Suzuki Y."/>
            <person name="Haramoto Y."/>
            <person name="Yamamoto T.S."/>
            <person name="Takagi C."/>
            <person name="Heald R."/>
            <person name="Miller K."/>
            <person name="Haudenschild C."/>
            <person name="Kitzman J."/>
            <person name="Nakayama T."/>
            <person name="Izutsu Y."/>
            <person name="Robert J."/>
            <person name="Fortriede J."/>
            <person name="Burns K."/>
            <person name="Lotay V."/>
            <person name="Karimi K."/>
            <person name="Yasuoka Y."/>
            <person name="Dichmann D.S."/>
            <person name="Flajnik M.F."/>
            <person name="Houston D.W."/>
            <person name="Shendure J."/>
            <person name="DuPasquier L."/>
            <person name="Vize P.D."/>
            <person name="Zorn A.M."/>
            <person name="Ito M."/>
            <person name="Marcotte E.M."/>
            <person name="Wallingford J.B."/>
            <person name="Ito Y."/>
            <person name="Asashima M."/>
            <person name="Ueno N."/>
            <person name="Matsuda Y."/>
            <person name="Veenstra G.J."/>
            <person name="Fujiyama A."/>
            <person name="Harland R.M."/>
            <person name="Taira M."/>
            <person name="Rokhsar D.S."/>
        </authorList>
    </citation>
    <scope>NUCLEOTIDE SEQUENCE [LARGE SCALE GENOMIC DNA]</scope>
    <source>
        <strain evidence="13">J</strain>
    </source>
</reference>
<protein>
    <recommendedName>
        <fullName evidence="11">Carbohydrate sulfotransferase</fullName>
        <ecNumber evidence="11">2.8.2.-</ecNumber>
    </recommendedName>
</protein>
<dbReference type="PANTHER" id="PTHR12137">
    <property type="entry name" value="CARBOHYDRATE SULFOTRANSFERASE"/>
    <property type="match status" value="1"/>
</dbReference>
<keyword evidence="3 11" id="KW-0808">Transferase</keyword>
<evidence type="ECO:0000256" key="9">
    <source>
        <dbReference type="ARBA" id="ARBA00023180"/>
    </source>
</evidence>
<dbReference type="EMBL" id="CM004480">
    <property type="protein sequence ID" value="OCT68638.1"/>
    <property type="molecule type" value="Genomic_DNA"/>
</dbReference>
<evidence type="ECO:0000256" key="11">
    <source>
        <dbReference type="RuleBase" id="RU364020"/>
    </source>
</evidence>
<evidence type="ECO:0000256" key="6">
    <source>
        <dbReference type="ARBA" id="ARBA00022989"/>
    </source>
</evidence>
<evidence type="ECO:0000256" key="10">
    <source>
        <dbReference type="ARBA" id="ARBA00023277"/>
    </source>
</evidence>
<dbReference type="InterPro" id="IPR018011">
    <property type="entry name" value="Carb_sulfotrans_8-10"/>
</dbReference>
<evidence type="ECO:0000256" key="8">
    <source>
        <dbReference type="ARBA" id="ARBA00023136"/>
    </source>
</evidence>
<keyword evidence="5 11" id="KW-0735">Signal-anchor</keyword>
<evidence type="ECO:0000256" key="5">
    <source>
        <dbReference type="ARBA" id="ARBA00022968"/>
    </source>
</evidence>
<dbReference type="OMA" id="HYNEART"/>